<evidence type="ECO:0000313" key="1">
    <source>
        <dbReference type="EMBL" id="GBL72689.1"/>
    </source>
</evidence>
<dbReference type="Gene3D" id="3.30.420.10">
    <property type="entry name" value="Ribonuclease H-like superfamily/Ribonuclease H"/>
    <property type="match status" value="1"/>
</dbReference>
<sequence>MGLDPGVKSYKVFTDGSKMRERVACGAVFYEEEDKGVWSFQSRINDEATVFIAEAVDILKSIRKSAEMLEDIYIFTDSRSVLIAL</sequence>
<keyword evidence="2" id="KW-1185">Reference proteome</keyword>
<protein>
    <submittedName>
        <fullName evidence="1">Uncharacterized protein</fullName>
    </submittedName>
</protein>
<dbReference type="SUPFAM" id="SSF53098">
    <property type="entry name" value="Ribonuclease H-like"/>
    <property type="match status" value="1"/>
</dbReference>
<dbReference type="Proteomes" id="UP000499080">
    <property type="component" value="Unassembled WGS sequence"/>
</dbReference>
<dbReference type="GO" id="GO:0003676">
    <property type="term" value="F:nucleic acid binding"/>
    <property type="evidence" value="ECO:0007669"/>
    <property type="project" value="InterPro"/>
</dbReference>
<gene>
    <name evidence="1" type="ORF">AVEN_127932_1</name>
</gene>
<name>A0A4Y1ZZZ7_ARAVE</name>
<evidence type="ECO:0000313" key="2">
    <source>
        <dbReference type="Proteomes" id="UP000499080"/>
    </source>
</evidence>
<accession>A0A4Y1ZZZ7</accession>
<dbReference type="OrthoDB" id="6515318at2759"/>
<dbReference type="EMBL" id="BGPR01000002">
    <property type="protein sequence ID" value="GBL72689.1"/>
    <property type="molecule type" value="Genomic_DNA"/>
</dbReference>
<dbReference type="InterPro" id="IPR012337">
    <property type="entry name" value="RNaseH-like_sf"/>
</dbReference>
<proteinExistence type="predicted"/>
<dbReference type="AlphaFoldDB" id="A0A4Y1ZZZ7"/>
<comment type="caution">
    <text evidence="1">The sequence shown here is derived from an EMBL/GenBank/DDBJ whole genome shotgun (WGS) entry which is preliminary data.</text>
</comment>
<organism evidence="1 2">
    <name type="scientific">Araneus ventricosus</name>
    <name type="common">Orbweaver spider</name>
    <name type="synonym">Epeira ventricosa</name>
    <dbReference type="NCBI Taxonomy" id="182803"/>
    <lineage>
        <taxon>Eukaryota</taxon>
        <taxon>Metazoa</taxon>
        <taxon>Ecdysozoa</taxon>
        <taxon>Arthropoda</taxon>
        <taxon>Chelicerata</taxon>
        <taxon>Arachnida</taxon>
        <taxon>Araneae</taxon>
        <taxon>Araneomorphae</taxon>
        <taxon>Entelegynae</taxon>
        <taxon>Araneoidea</taxon>
        <taxon>Araneidae</taxon>
        <taxon>Araneus</taxon>
    </lineage>
</organism>
<reference evidence="1 2" key="1">
    <citation type="journal article" date="2019" name="Sci. Rep.">
        <title>Orb-weaving spider Araneus ventricosus genome elucidates the spidroin gene catalogue.</title>
        <authorList>
            <person name="Kono N."/>
            <person name="Nakamura H."/>
            <person name="Ohtoshi R."/>
            <person name="Moran D.A.P."/>
            <person name="Shinohara A."/>
            <person name="Yoshida Y."/>
            <person name="Fujiwara M."/>
            <person name="Mori M."/>
            <person name="Tomita M."/>
            <person name="Arakawa K."/>
        </authorList>
    </citation>
    <scope>NUCLEOTIDE SEQUENCE [LARGE SCALE GENOMIC DNA]</scope>
</reference>
<dbReference type="InterPro" id="IPR036397">
    <property type="entry name" value="RNaseH_sf"/>
</dbReference>